<dbReference type="EMBL" id="KQ257456">
    <property type="protein sequence ID" value="KND00018.1"/>
    <property type="molecule type" value="Genomic_DNA"/>
</dbReference>
<dbReference type="InParanoid" id="A0A0L0HG21"/>
<evidence type="ECO:0000313" key="3">
    <source>
        <dbReference type="Proteomes" id="UP000053201"/>
    </source>
</evidence>
<reference evidence="2 3" key="1">
    <citation type="submission" date="2009-08" db="EMBL/GenBank/DDBJ databases">
        <title>The Genome Sequence of Spizellomyces punctatus strain DAOM BR117.</title>
        <authorList>
            <consortium name="The Broad Institute Genome Sequencing Platform"/>
            <person name="Russ C."/>
            <person name="Cuomo C."/>
            <person name="Shea T."/>
            <person name="Young S.K."/>
            <person name="Zeng Q."/>
            <person name="Koehrsen M."/>
            <person name="Haas B."/>
            <person name="Borodovsky M."/>
            <person name="Guigo R."/>
            <person name="Alvarado L."/>
            <person name="Berlin A."/>
            <person name="Bochicchio J."/>
            <person name="Borenstein D."/>
            <person name="Chapman S."/>
            <person name="Chen Z."/>
            <person name="Engels R."/>
            <person name="Freedman E."/>
            <person name="Gellesch M."/>
            <person name="Goldberg J."/>
            <person name="Griggs A."/>
            <person name="Gujja S."/>
            <person name="Heiman D."/>
            <person name="Hepburn T."/>
            <person name="Howarth C."/>
            <person name="Jen D."/>
            <person name="Larson L."/>
            <person name="Lewis B."/>
            <person name="Mehta T."/>
            <person name="Park D."/>
            <person name="Pearson M."/>
            <person name="Roberts A."/>
            <person name="Saif S."/>
            <person name="Shenoy N."/>
            <person name="Sisk P."/>
            <person name="Stolte C."/>
            <person name="Sykes S."/>
            <person name="Thomson T."/>
            <person name="Walk T."/>
            <person name="White J."/>
            <person name="Yandava C."/>
            <person name="Burger G."/>
            <person name="Gray M.W."/>
            <person name="Holland P.W.H."/>
            <person name="King N."/>
            <person name="Lang F.B.F."/>
            <person name="Roger A.J."/>
            <person name="Ruiz-Trillo I."/>
            <person name="Lander E."/>
            <person name="Nusbaum C."/>
        </authorList>
    </citation>
    <scope>NUCLEOTIDE SEQUENCE [LARGE SCALE GENOMIC DNA]</scope>
    <source>
        <strain evidence="2 3">DAOM BR117</strain>
    </source>
</reference>
<sequence>MASGDESGSDPSSFVGILDDVERNPEQHLYVQPSVTFYTSSNGDHVQSINVTASDNDNADLTLLQFAAEFDLTGLCIAEQEDIDQFERLFTIPGTFEDIELVENRQFIESIDLDQLLFPDPEDVVTAALQVPLPDSLLHNAGARGLYERLTRGSMIQMSDTSMDYTAMGSGMGPVSVGTVSGTSLPPSAMPTMHEHHHLVAHQLVGQGIPLHPSVIGAYAGGHPVSNAEYCFQPAMMWNPYGQGHMFTSIPPPIPPPTTQSISHISYPQPMIEATSTGGQSSSIPVSKPPQQPQRAIKTPKPTKKRNIRKKVKFLEPTDGLFQLLLTVASHHPSHSLEYIDSGLRGIAKGLLGLGVKEEDLERIVEECQRDVERRYREVGVEEVGEDEVEKRQRREGKRPV</sequence>
<feature type="compositionally biased region" description="Basic and acidic residues" evidence="1">
    <location>
        <begin position="389"/>
        <end position="401"/>
    </location>
</feature>
<feature type="region of interest" description="Disordered" evidence="1">
    <location>
        <begin position="377"/>
        <end position="401"/>
    </location>
</feature>
<gene>
    <name evidence="2" type="ORF">SPPG_04364</name>
</gene>
<protein>
    <submittedName>
        <fullName evidence="2">Uncharacterized protein</fullName>
    </submittedName>
</protein>
<dbReference type="Proteomes" id="UP000053201">
    <property type="component" value="Unassembled WGS sequence"/>
</dbReference>
<name>A0A0L0HG21_SPIPD</name>
<dbReference type="GeneID" id="27687816"/>
<accession>A0A0L0HG21</accession>
<feature type="region of interest" description="Disordered" evidence="1">
    <location>
        <begin position="274"/>
        <end position="305"/>
    </location>
</feature>
<dbReference type="VEuPathDB" id="FungiDB:SPPG_04364"/>
<organism evidence="2 3">
    <name type="scientific">Spizellomyces punctatus (strain DAOM BR117)</name>
    <dbReference type="NCBI Taxonomy" id="645134"/>
    <lineage>
        <taxon>Eukaryota</taxon>
        <taxon>Fungi</taxon>
        <taxon>Fungi incertae sedis</taxon>
        <taxon>Chytridiomycota</taxon>
        <taxon>Chytridiomycota incertae sedis</taxon>
        <taxon>Chytridiomycetes</taxon>
        <taxon>Spizellomycetales</taxon>
        <taxon>Spizellomycetaceae</taxon>
        <taxon>Spizellomyces</taxon>
    </lineage>
</organism>
<dbReference type="OrthoDB" id="10381222at2759"/>
<feature type="compositionally biased region" description="Polar residues" evidence="1">
    <location>
        <begin position="274"/>
        <end position="285"/>
    </location>
</feature>
<keyword evidence="3" id="KW-1185">Reference proteome</keyword>
<evidence type="ECO:0000313" key="2">
    <source>
        <dbReference type="EMBL" id="KND00018.1"/>
    </source>
</evidence>
<evidence type="ECO:0000256" key="1">
    <source>
        <dbReference type="SAM" id="MobiDB-lite"/>
    </source>
</evidence>
<proteinExistence type="predicted"/>
<dbReference type="RefSeq" id="XP_016608057.1">
    <property type="nucleotide sequence ID" value="XM_016752604.1"/>
</dbReference>
<dbReference type="AlphaFoldDB" id="A0A0L0HG21"/>